<dbReference type="GO" id="GO:0005829">
    <property type="term" value="C:cytosol"/>
    <property type="evidence" value="ECO:0007669"/>
    <property type="project" value="TreeGrafter"/>
</dbReference>
<comment type="cofactor">
    <cofactor evidence="1">
        <name>Mg(2+)</name>
        <dbReference type="ChEBI" id="CHEBI:18420"/>
    </cofactor>
</comment>
<dbReference type="AlphaFoldDB" id="C5J6V4"/>
<dbReference type="SFLD" id="SFLDS00003">
    <property type="entry name" value="Haloacid_Dehalogenase"/>
    <property type="match status" value="1"/>
</dbReference>
<dbReference type="PROSITE" id="PS01229">
    <property type="entry name" value="COF_2"/>
    <property type="match status" value="1"/>
</dbReference>
<keyword evidence="4" id="KW-1185">Reference proteome</keyword>
<proteinExistence type="inferred from homology"/>
<dbReference type="GO" id="GO:0016791">
    <property type="term" value="F:phosphatase activity"/>
    <property type="evidence" value="ECO:0007669"/>
    <property type="project" value="TreeGrafter"/>
</dbReference>
<comment type="similarity">
    <text evidence="2">Belongs to the HAD-like hydrolase superfamily. Cof family.</text>
</comment>
<dbReference type="InterPro" id="IPR000150">
    <property type="entry name" value="Cof"/>
</dbReference>
<accession>C5J6V4</accession>
<dbReference type="PANTHER" id="PTHR10000">
    <property type="entry name" value="PHOSPHOSERINE PHOSPHATASE"/>
    <property type="match status" value="1"/>
</dbReference>
<dbReference type="PANTHER" id="PTHR10000:SF8">
    <property type="entry name" value="HAD SUPERFAMILY HYDROLASE-LIKE, TYPE 3"/>
    <property type="match status" value="1"/>
</dbReference>
<sequence>MKKIRFVATDIDDTILPYGKYELSDNIKKMFIKLRDKKIVTSLVTGRDFVTIGQMIKTENVDYFIGANGAFIYDMKLKKMIYEKFINHSDLQKIIDFFEQKRTKYVVMDDNFIYHPQYDSKHQGFLRNYQDRMKLISEYTFSSNVHIFTVIDDFAEKSPLQFEFEEFIKNNNLDVHVSSRWSWGFFVAPKNVNKFVTLKYLASQKGISTEEIIAFGDSRNDVEMIANVGLGVAMDNAIEELKAVAKDIALDVNEDGVYYKLVDLKIIEDD</sequence>
<gene>
    <name evidence="3" type="ordered locus">MCJ_005120</name>
</gene>
<dbReference type="Proteomes" id="UP000001491">
    <property type="component" value="Chromosome"/>
</dbReference>
<dbReference type="InterPro" id="IPR036412">
    <property type="entry name" value="HAD-like_sf"/>
</dbReference>
<dbReference type="Gene3D" id="3.40.50.1000">
    <property type="entry name" value="HAD superfamily/HAD-like"/>
    <property type="match status" value="1"/>
</dbReference>
<dbReference type="NCBIfam" id="TIGR00099">
    <property type="entry name" value="Cof-subfamily"/>
    <property type="match status" value="1"/>
</dbReference>
<dbReference type="eggNOG" id="COG0561">
    <property type="taxonomic scope" value="Bacteria"/>
</dbReference>
<dbReference type="Pfam" id="PF08282">
    <property type="entry name" value="Hydrolase_3"/>
    <property type="match status" value="1"/>
</dbReference>
<name>C5J6V4_MESCH</name>
<evidence type="ECO:0000256" key="2">
    <source>
        <dbReference type="ARBA" id="ARBA00034778"/>
    </source>
</evidence>
<evidence type="ECO:0000313" key="4">
    <source>
        <dbReference type="Proteomes" id="UP000001491"/>
    </source>
</evidence>
<protein>
    <submittedName>
        <fullName evidence="3">HYPOTHETICAL Phosphatase yidA</fullName>
    </submittedName>
</protein>
<dbReference type="SUPFAM" id="SSF56784">
    <property type="entry name" value="HAD-like"/>
    <property type="match status" value="1"/>
</dbReference>
<dbReference type="KEGG" id="mco:MCJ_005120"/>
<dbReference type="NCBIfam" id="NF045966">
    <property type="entry name" value="YcsE_rel_Pase"/>
    <property type="match status" value="1"/>
</dbReference>
<organism evidence="3 4">
    <name type="scientific">Mesomycoplasma conjunctivae (strain ATCC 25834 / NCTC 10147 / HRC/581)</name>
    <name type="common">Mycoplasma conjunctivae</name>
    <dbReference type="NCBI Taxonomy" id="572263"/>
    <lineage>
        <taxon>Bacteria</taxon>
        <taxon>Bacillati</taxon>
        <taxon>Mycoplasmatota</taxon>
        <taxon>Mycoplasmoidales</taxon>
        <taxon>Metamycoplasmataceae</taxon>
        <taxon>Mesomycoplasma</taxon>
    </lineage>
</organism>
<dbReference type="NCBIfam" id="TIGR01484">
    <property type="entry name" value="HAD-SF-IIB"/>
    <property type="match status" value="1"/>
</dbReference>
<dbReference type="InterPro" id="IPR006379">
    <property type="entry name" value="HAD-SF_hydro_IIB"/>
</dbReference>
<evidence type="ECO:0000313" key="3">
    <source>
        <dbReference type="EMBL" id="CAT05217.1"/>
    </source>
</evidence>
<dbReference type="GO" id="GO:0000287">
    <property type="term" value="F:magnesium ion binding"/>
    <property type="evidence" value="ECO:0007669"/>
    <property type="project" value="TreeGrafter"/>
</dbReference>
<reference evidence="4" key="1">
    <citation type="journal article" date="2009" name="BMC Bioinformatics">
        <title>The Mycoplasma conjunctivae genome sequencing, annotation and analysis.</title>
        <authorList>
            <person name="Calderon-Copete S.P."/>
            <person name="Wigger G."/>
            <person name="Wunderlin C."/>
            <person name="Schmidheini T."/>
            <person name="Frey J."/>
            <person name="Quail M.A."/>
            <person name="Falquet L."/>
        </authorList>
    </citation>
    <scope>NUCLEOTIDE SEQUENCE [LARGE SCALE GENOMIC DNA]</scope>
    <source>
        <strain evidence="4">ATCC 25834 / NCTC 10147 / HRC/581</strain>
    </source>
</reference>
<dbReference type="Gene3D" id="3.30.1240.10">
    <property type="match status" value="1"/>
</dbReference>
<dbReference type="EMBL" id="FM864216">
    <property type="protein sequence ID" value="CAT05217.1"/>
    <property type="molecule type" value="Genomic_DNA"/>
</dbReference>
<dbReference type="InterPro" id="IPR023214">
    <property type="entry name" value="HAD_sf"/>
</dbReference>
<dbReference type="SFLD" id="SFLDG01140">
    <property type="entry name" value="C2.B:_Phosphomannomutase_and_P"/>
    <property type="match status" value="1"/>
</dbReference>
<evidence type="ECO:0000256" key="1">
    <source>
        <dbReference type="ARBA" id="ARBA00001946"/>
    </source>
</evidence>
<dbReference type="HOGENOM" id="CLU_044146_7_0_14"/>